<gene>
    <name evidence="3" type="primary">LOC115875472</name>
</gene>
<dbReference type="PANTHER" id="PTHR46060">
    <property type="entry name" value="MARINER MOS1 TRANSPOSASE-LIKE PROTEIN"/>
    <property type="match status" value="1"/>
</dbReference>
<dbReference type="AlphaFoldDB" id="A0A6J2X6K1"/>
<dbReference type="RefSeq" id="XP_030746801.1">
    <property type="nucleotide sequence ID" value="XM_030890941.1"/>
</dbReference>
<evidence type="ECO:0000313" key="2">
    <source>
        <dbReference type="Proteomes" id="UP000504635"/>
    </source>
</evidence>
<keyword evidence="2" id="KW-1185">Reference proteome</keyword>
<feature type="domain" description="Mos1 transposase HTH" evidence="1">
    <location>
        <begin position="3"/>
        <end position="51"/>
    </location>
</feature>
<protein>
    <submittedName>
        <fullName evidence="3">Protein GVQW3-like</fullName>
    </submittedName>
</protein>
<proteinExistence type="predicted"/>
<sequence>MDKIEYRAVIKYLVLKGNTLTQIKHELDSVYGDSAPSFTTVKFWAAEFKRGRKSLGDDERSGRQKTATTDENIAKLHQMVLDDRRIKVNEVKRVSRSYEHIKRTCCSHIKSRFRHEKAVRALSAAFAHVRPKACSNEHFQRYVDAV</sequence>
<reference evidence="3" key="1">
    <citation type="submission" date="2025-08" db="UniProtKB">
        <authorList>
            <consortium name="RefSeq"/>
        </authorList>
    </citation>
    <scope>IDENTIFICATION</scope>
    <source>
        <tissue evidence="3">Gonads</tissue>
    </source>
</reference>
<accession>A0A6J2X6K1</accession>
<evidence type="ECO:0000259" key="1">
    <source>
        <dbReference type="Pfam" id="PF17906"/>
    </source>
</evidence>
<dbReference type="InterPro" id="IPR052709">
    <property type="entry name" value="Transposase-MT_Hybrid"/>
</dbReference>
<evidence type="ECO:0000313" key="3">
    <source>
        <dbReference type="RefSeq" id="XP_030746801.1"/>
    </source>
</evidence>
<dbReference type="Gene3D" id="1.10.10.1450">
    <property type="match status" value="1"/>
</dbReference>
<name>A0A6J2X6K1_SITOR</name>
<dbReference type="Proteomes" id="UP000504635">
    <property type="component" value="Unplaced"/>
</dbReference>
<dbReference type="Pfam" id="PF17906">
    <property type="entry name" value="HTH_48"/>
    <property type="match status" value="1"/>
</dbReference>
<dbReference type="InterPro" id="IPR041426">
    <property type="entry name" value="Mos1_HTH"/>
</dbReference>
<dbReference type="KEGG" id="soy:115875472"/>
<dbReference type="OrthoDB" id="10017160at2759"/>
<dbReference type="GeneID" id="115875472"/>
<dbReference type="InParanoid" id="A0A6J2X6K1"/>
<dbReference type="PANTHER" id="PTHR46060:SF1">
    <property type="entry name" value="MARINER MOS1 TRANSPOSASE-LIKE PROTEIN"/>
    <property type="match status" value="1"/>
</dbReference>
<organism evidence="2 3">
    <name type="scientific">Sitophilus oryzae</name>
    <name type="common">Rice weevil</name>
    <name type="synonym">Curculio oryzae</name>
    <dbReference type="NCBI Taxonomy" id="7048"/>
    <lineage>
        <taxon>Eukaryota</taxon>
        <taxon>Metazoa</taxon>
        <taxon>Ecdysozoa</taxon>
        <taxon>Arthropoda</taxon>
        <taxon>Hexapoda</taxon>
        <taxon>Insecta</taxon>
        <taxon>Pterygota</taxon>
        <taxon>Neoptera</taxon>
        <taxon>Endopterygota</taxon>
        <taxon>Coleoptera</taxon>
        <taxon>Polyphaga</taxon>
        <taxon>Cucujiformia</taxon>
        <taxon>Curculionidae</taxon>
        <taxon>Dryophthorinae</taxon>
        <taxon>Sitophilus</taxon>
    </lineage>
</organism>